<reference evidence="1" key="1">
    <citation type="submission" date="2020-05" db="EMBL/GenBank/DDBJ databases">
        <authorList>
            <person name="Chiriac C."/>
            <person name="Salcher M."/>
            <person name="Ghai R."/>
            <person name="Kavagutti S V."/>
        </authorList>
    </citation>
    <scope>NUCLEOTIDE SEQUENCE</scope>
</reference>
<proteinExistence type="predicted"/>
<protein>
    <submittedName>
        <fullName evidence="1">Unannotated protein</fullName>
    </submittedName>
</protein>
<sequence>MSEVGVPPGSNPVPARVQDDIDYHGKISQAMTAERTALASALIPVTPYILVACIECYRRYPEMMRTIAAAMDPSEIGAAGRVPGNQIDAVHLWSISNLPLVARQVLGPIGMLTQEQDLETLSTVFDFWNPAAKAFRGDGTRQAWDTGLTVPAYGPEIITALMDAAIPVTHEDRPLIARANASLTSFLFLLYFDTRAGYQDTGPYQLPDGRVMLVRDFNEMGVGHFPWSAEICGDLPYANLTIGFIMRDVEVTCNDWGTSTTNPSDYMENVEAIALVDPSNAGWRVLGLADLAPLTKSVLSAQRSLYRMIAGMTRKEKIDAGAYVYFSFLLPFARIAGVEQELDWSVPRDSLDLYELLSMIEETPTVEPDPTVAYYAPLA</sequence>
<accession>A0A6J6LZY4</accession>
<dbReference type="EMBL" id="CAEZWM010000175">
    <property type="protein sequence ID" value="CAB4666418.1"/>
    <property type="molecule type" value="Genomic_DNA"/>
</dbReference>
<evidence type="ECO:0000313" key="1">
    <source>
        <dbReference type="EMBL" id="CAB4666418.1"/>
    </source>
</evidence>
<organism evidence="1">
    <name type="scientific">freshwater metagenome</name>
    <dbReference type="NCBI Taxonomy" id="449393"/>
    <lineage>
        <taxon>unclassified sequences</taxon>
        <taxon>metagenomes</taxon>
        <taxon>ecological metagenomes</taxon>
    </lineage>
</organism>
<gene>
    <name evidence="1" type="ORF">UFOPK2242_01241</name>
</gene>
<name>A0A6J6LZY4_9ZZZZ</name>
<dbReference type="AlphaFoldDB" id="A0A6J6LZY4"/>